<sequence>MGPSRGRNTAPTARANPLEMVETPSQTLHHKSKPYRRSATQPEPAPSSSAKKRSLSPNNASKPKKNAPAKVQQLAASKVDLAQEDASSIISGVLSDSCESLPNSPASHSNSHQALQPLLNEASKDSMSTTNEPLKKTTEASSARIDLNSAENAHNLPQSTRQVILTSSDAQTKLSRLNPFRIAKAMDALCGPVQSVEHQRSGALLITTKTLEQVHILLDAKILKIGEESHPVTGTIAWSTQFSYGKIFAPELQDESLDFLLTILKEDKVVGIRKLLSDPKKSSVPLYVLTFLSPSPPNEIRVGYCPYTVDKYYPSPLRCGQCLRYGHSKLRCSRQSPICAHCSQSGHSQEACPNSHLAPKCINCKGPHPATSRQCPYYESELRACQLTTDEGLSFPEARAKARTESNNTGSLADTTEARPDLHGRKPNSTLYRTSTPTSYKKQPQPAPLIHSEQAFPSLSQLMMNNRASSPPPPTTAAWPTIASQPHASSTQTSTWLTQGQRTQHTPLYAATSLSNLPNLPDSQPETLPAQCTPLSPTSQTQPTTLPTPTSSTHTTPIALDFTQLLIKLLPLMIRLLLATQLTDKIECITELGRILQADSLVSESLKLIGHSSIAHTC</sequence>
<feature type="compositionally biased region" description="Polar residues" evidence="1">
    <location>
        <begin position="427"/>
        <end position="442"/>
    </location>
</feature>
<feature type="compositionally biased region" description="Polar residues" evidence="1">
    <location>
        <begin position="1"/>
        <end position="11"/>
    </location>
</feature>
<dbReference type="Proteomes" id="UP000694843">
    <property type="component" value="Unplaced"/>
</dbReference>
<dbReference type="OrthoDB" id="8061888at2759"/>
<evidence type="ECO:0000313" key="2">
    <source>
        <dbReference type="Proteomes" id="UP000694843"/>
    </source>
</evidence>
<dbReference type="GeneID" id="125178286"/>
<dbReference type="AlphaFoldDB" id="A0A979FKV3"/>
<feature type="compositionally biased region" description="Polar residues" evidence="1">
    <location>
        <begin position="405"/>
        <end position="414"/>
    </location>
</feature>
<feature type="compositionally biased region" description="Low complexity" evidence="1">
    <location>
        <begin position="533"/>
        <end position="554"/>
    </location>
</feature>
<feature type="region of interest" description="Disordered" evidence="1">
    <location>
        <begin position="465"/>
        <end position="501"/>
    </location>
</feature>
<feature type="region of interest" description="Disordered" evidence="1">
    <location>
        <begin position="515"/>
        <end position="554"/>
    </location>
</feature>
<name>A0A979FKV3_HYAAZ</name>
<evidence type="ECO:0000313" key="3">
    <source>
        <dbReference type="RefSeq" id="XP_047737640.1"/>
    </source>
</evidence>
<proteinExistence type="predicted"/>
<feature type="compositionally biased region" description="Polar residues" evidence="1">
    <location>
        <begin position="515"/>
        <end position="526"/>
    </location>
</feature>
<feature type="region of interest" description="Disordered" evidence="1">
    <location>
        <begin position="400"/>
        <end position="448"/>
    </location>
</feature>
<dbReference type="SUPFAM" id="SSF57756">
    <property type="entry name" value="Retrovirus zinc finger-like domains"/>
    <property type="match status" value="1"/>
</dbReference>
<reference evidence="3" key="1">
    <citation type="submission" date="2025-08" db="UniProtKB">
        <authorList>
            <consortium name="RefSeq"/>
        </authorList>
    </citation>
    <scope>IDENTIFICATION</scope>
    <source>
        <tissue evidence="3">Whole organism</tissue>
    </source>
</reference>
<gene>
    <name evidence="3" type="primary">LOC125178286</name>
</gene>
<feature type="compositionally biased region" description="Polar residues" evidence="1">
    <location>
        <begin position="38"/>
        <end position="49"/>
    </location>
</feature>
<dbReference type="GO" id="GO:0008270">
    <property type="term" value="F:zinc ion binding"/>
    <property type="evidence" value="ECO:0007669"/>
    <property type="project" value="InterPro"/>
</dbReference>
<accession>A0A979FKV3</accession>
<protein>
    <submittedName>
        <fullName evidence="3">Uncharacterized protein LOC125178286</fullName>
    </submittedName>
</protein>
<feature type="compositionally biased region" description="Polar residues" evidence="1">
    <location>
        <begin position="486"/>
        <end position="501"/>
    </location>
</feature>
<dbReference type="RefSeq" id="XP_047737640.1">
    <property type="nucleotide sequence ID" value="XM_047881684.1"/>
</dbReference>
<organism evidence="2 3">
    <name type="scientific">Hyalella azteca</name>
    <name type="common">Amphipod</name>
    <dbReference type="NCBI Taxonomy" id="294128"/>
    <lineage>
        <taxon>Eukaryota</taxon>
        <taxon>Metazoa</taxon>
        <taxon>Ecdysozoa</taxon>
        <taxon>Arthropoda</taxon>
        <taxon>Crustacea</taxon>
        <taxon>Multicrustacea</taxon>
        <taxon>Malacostraca</taxon>
        <taxon>Eumalacostraca</taxon>
        <taxon>Peracarida</taxon>
        <taxon>Amphipoda</taxon>
        <taxon>Senticaudata</taxon>
        <taxon>Talitrida</taxon>
        <taxon>Talitroidea</taxon>
        <taxon>Hyalellidae</taxon>
        <taxon>Hyalella</taxon>
    </lineage>
</organism>
<dbReference type="KEGG" id="hazt:125178286"/>
<evidence type="ECO:0000256" key="1">
    <source>
        <dbReference type="SAM" id="MobiDB-lite"/>
    </source>
</evidence>
<feature type="region of interest" description="Disordered" evidence="1">
    <location>
        <begin position="1"/>
        <end position="73"/>
    </location>
</feature>
<dbReference type="InterPro" id="IPR036875">
    <property type="entry name" value="Znf_CCHC_sf"/>
</dbReference>
<dbReference type="GO" id="GO:0003676">
    <property type="term" value="F:nucleic acid binding"/>
    <property type="evidence" value="ECO:0007669"/>
    <property type="project" value="InterPro"/>
</dbReference>
<dbReference type="OMA" id="IRTNTWI"/>
<keyword evidence="2" id="KW-1185">Reference proteome</keyword>